<sequence length="507" mass="56927">MIYFINEYLMALNSGIEHAEIKRLKLFKHQGTAAKLVTRNFDQMLYANKQRFGVEDDQIVNMYDFFQGVVDRKPVGKNEPKIESLHLADEYNVDPGADVSHVYDGDQLVMDVHFAPGTVGQLFSVDSFDRYGKKIQTSLWDFRGFKSRDQFFSDSGELISQVTYNPAGERVIEEYFNHDQDGNNFLSLIQLMDYHDQDLFFNSYDELFTFFLDELNRADGEHATFIADRPGSAYDTMLSMATPARRFVSLPTTHTVDAKDQVYANLSGIYANPLVNHIDKINGIIVATKAQKNDLTLWMGGADKVKVPISVVPFSVVSDEQIRAKRVPLTDRKHHQVIVVGRLTKERHTEDVVKAFIGVKQQVPDATLAIYGYGDQEAALKEQIKTADLTDSVQLMGYVPALESVYNNAQVYVNATESDSEPLALAEALAHGVPSVAYNVHYGTAELIHDGRNGYLVADGDVNGLARGMVRGLQDSNWSQLSQHAYDSVRAQAETNVFARWKQALKL</sequence>
<organism evidence="5 6">
    <name type="scientific">Furfurilactobacillus siliginis</name>
    <dbReference type="NCBI Taxonomy" id="348151"/>
    <lineage>
        <taxon>Bacteria</taxon>
        <taxon>Bacillati</taxon>
        <taxon>Bacillota</taxon>
        <taxon>Bacilli</taxon>
        <taxon>Lactobacillales</taxon>
        <taxon>Lactobacillaceae</taxon>
        <taxon>Furfurilactobacillus</taxon>
    </lineage>
</organism>
<dbReference type="EMBL" id="JQCB01000001">
    <property type="protein sequence ID" value="KRN97146.1"/>
    <property type="molecule type" value="Genomic_DNA"/>
</dbReference>
<dbReference type="STRING" id="348151.IV55_GL000064"/>
<protein>
    <submittedName>
        <fullName evidence="4">Poly(Glycerol-phosphate) alpha-glucosyltransferase</fullName>
    </submittedName>
</protein>
<name>A0A0R2LDN0_9LACO</name>
<reference evidence="4 7" key="2">
    <citation type="submission" date="2019-07" db="EMBL/GenBank/DDBJ databases">
        <title>Whole genome shotgun sequence of Lactobacillus siliginis NBRC 101315.</title>
        <authorList>
            <person name="Hosoyama A."/>
            <person name="Uohara A."/>
            <person name="Ohji S."/>
            <person name="Ichikawa N."/>
        </authorList>
    </citation>
    <scope>NUCLEOTIDE SEQUENCE [LARGE SCALE GENOMIC DNA]</scope>
    <source>
        <strain evidence="4 7">NBRC 101315</strain>
    </source>
</reference>
<dbReference type="Pfam" id="PF00534">
    <property type="entry name" value="Glycos_transf_1"/>
    <property type="match status" value="1"/>
</dbReference>
<evidence type="ECO:0000313" key="6">
    <source>
        <dbReference type="Proteomes" id="UP000051139"/>
    </source>
</evidence>
<dbReference type="InterPro" id="IPR001296">
    <property type="entry name" value="Glyco_trans_1"/>
</dbReference>
<gene>
    <name evidence="4" type="primary">tagE5</name>
    <name evidence="5" type="ORF">IV55_GL000064</name>
    <name evidence="4" type="ORF">LSI01_11220</name>
</gene>
<dbReference type="AlphaFoldDB" id="A0A0R2LDN0"/>
<dbReference type="SUPFAM" id="SSF53756">
    <property type="entry name" value="UDP-Glycosyltransferase/glycogen phosphorylase"/>
    <property type="match status" value="1"/>
</dbReference>
<evidence type="ECO:0000313" key="4">
    <source>
        <dbReference type="EMBL" id="GEK28811.1"/>
    </source>
</evidence>
<dbReference type="Gene3D" id="3.40.50.2000">
    <property type="entry name" value="Glycogen Phosphorylase B"/>
    <property type="match status" value="3"/>
</dbReference>
<dbReference type="GO" id="GO:0016757">
    <property type="term" value="F:glycosyltransferase activity"/>
    <property type="evidence" value="ECO:0007669"/>
    <property type="project" value="UniProtKB-KW"/>
</dbReference>
<keyword evidence="1" id="KW-0328">Glycosyltransferase</keyword>
<dbReference type="RefSeq" id="WP_057808410.1">
    <property type="nucleotide sequence ID" value="NZ_BJUD01000019.1"/>
</dbReference>
<comment type="caution">
    <text evidence="5">The sequence shown here is derived from an EMBL/GenBank/DDBJ whole genome shotgun (WGS) entry which is preliminary data.</text>
</comment>
<dbReference type="PANTHER" id="PTHR12526">
    <property type="entry name" value="GLYCOSYLTRANSFERASE"/>
    <property type="match status" value="1"/>
</dbReference>
<dbReference type="Proteomes" id="UP000321429">
    <property type="component" value="Unassembled WGS sequence"/>
</dbReference>
<dbReference type="PANTHER" id="PTHR12526:SF629">
    <property type="entry name" value="TEICHURONIC ACID BIOSYNTHESIS GLYCOSYLTRANSFERASE TUAH-RELATED"/>
    <property type="match status" value="1"/>
</dbReference>
<keyword evidence="2 4" id="KW-0808">Transferase</keyword>
<evidence type="ECO:0000259" key="3">
    <source>
        <dbReference type="Pfam" id="PF00534"/>
    </source>
</evidence>
<evidence type="ECO:0000313" key="5">
    <source>
        <dbReference type="EMBL" id="KRN97146.1"/>
    </source>
</evidence>
<reference evidence="5 6" key="1">
    <citation type="journal article" date="2015" name="Genome Announc.">
        <title>Expanding the biotechnology potential of lactobacilli through comparative genomics of 213 strains and associated genera.</title>
        <authorList>
            <person name="Sun Z."/>
            <person name="Harris H.M."/>
            <person name="McCann A."/>
            <person name="Guo C."/>
            <person name="Argimon S."/>
            <person name="Zhang W."/>
            <person name="Yang X."/>
            <person name="Jeffery I.B."/>
            <person name="Cooney J.C."/>
            <person name="Kagawa T.F."/>
            <person name="Liu W."/>
            <person name="Song Y."/>
            <person name="Salvetti E."/>
            <person name="Wrobel A."/>
            <person name="Rasinkangas P."/>
            <person name="Parkhill J."/>
            <person name="Rea M.C."/>
            <person name="O'Sullivan O."/>
            <person name="Ritari J."/>
            <person name="Douillard F.P."/>
            <person name="Paul Ross R."/>
            <person name="Yang R."/>
            <person name="Briner A.E."/>
            <person name="Felis G.E."/>
            <person name="de Vos W.M."/>
            <person name="Barrangou R."/>
            <person name="Klaenhammer T.R."/>
            <person name="Caufield P.W."/>
            <person name="Cui Y."/>
            <person name="Zhang H."/>
            <person name="O'Toole P.W."/>
        </authorList>
    </citation>
    <scope>NUCLEOTIDE SEQUENCE [LARGE SCALE GENOMIC DNA]</scope>
    <source>
        <strain evidence="5 6">DSM 22696</strain>
    </source>
</reference>
<dbReference type="EMBL" id="BJUD01000019">
    <property type="protein sequence ID" value="GEK28811.1"/>
    <property type="molecule type" value="Genomic_DNA"/>
</dbReference>
<dbReference type="Proteomes" id="UP000051139">
    <property type="component" value="Unassembled WGS sequence"/>
</dbReference>
<accession>A0A0R2LDN0</accession>
<evidence type="ECO:0000256" key="1">
    <source>
        <dbReference type="ARBA" id="ARBA00022676"/>
    </source>
</evidence>
<proteinExistence type="predicted"/>
<keyword evidence="6" id="KW-1185">Reference proteome</keyword>
<dbReference type="OrthoDB" id="570545at2"/>
<dbReference type="PATRIC" id="fig|348151.3.peg.65"/>
<evidence type="ECO:0000256" key="2">
    <source>
        <dbReference type="ARBA" id="ARBA00022679"/>
    </source>
</evidence>
<evidence type="ECO:0000313" key="7">
    <source>
        <dbReference type="Proteomes" id="UP000321429"/>
    </source>
</evidence>
<feature type="domain" description="Glycosyl transferase family 1" evidence="3">
    <location>
        <begin position="326"/>
        <end position="476"/>
    </location>
</feature>